<protein>
    <submittedName>
        <fullName evidence="14">Sigma-54-dependent Fis family transcriptional regulator</fullName>
    </submittedName>
</protein>
<dbReference type="FunFam" id="3.40.50.2300:FF:000018">
    <property type="entry name" value="DNA-binding transcriptional regulator NtrC"/>
    <property type="match status" value="1"/>
</dbReference>
<accession>A0A932MNK2</accession>
<dbReference type="PANTHER" id="PTHR32071">
    <property type="entry name" value="TRANSCRIPTIONAL REGULATORY PROTEIN"/>
    <property type="match status" value="1"/>
</dbReference>
<evidence type="ECO:0000256" key="2">
    <source>
        <dbReference type="ARBA" id="ARBA00022490"/>
    </source>
</evidence>
<keyword evidence="3 11" id="KW-0597">Phosphoprotein</keyword>
<dbReference type="Pfam" id="PF25601">
    <property type="entry name" value="AAA_lid_14"/>
    <property type="match status" value="1"/>
</dbReference>
<dbReference type="Pfam" id="PF00072">
    <property type="entry name" value="Response_reg"/>
    <property type="match status" value="1"/>
</dbReference>
<dbReference type="InterPro" id="IPR011006">
    <property type="entry name" value="CheY-like_superfamily"/>
</dbReference>
<dbReference type="Proteomes" id="UP000782312">
    <property type="component" value="Unassembled WGS sequence"/>
</dbReference>
<evidence type="ECO:0000256" key="9">
    <source>
        <dbReference type="ARBA" id="ARBA00023159"/>
    </source>
</evidence>
<evidence type="ECO:0000259" key="12">
    <source>
        <dbReference type="PROSITE" id="PS50045"/>
    </source>
</evidence>
<organism evidence="14 15">
    <name type="scientific">Tectimicrobiota bacterium</name>
    <dbReference type="NCBI Taxonomy" id="2528274"/>
    <lineage>
        <taxon>Bacteria</taxon>
        <taxon>Pseudomonadati</taxon>
        <taxon>Nitrospinota/Tectimicrobiota group</taxon>
        <taxon>Candidatus Tectimicrobiota</taxon>
    </lineage>
</organism>
<dbReference type="AlphaFoldDB" id="A0A932MNK2"/>
<dbReference type="PROSITE" id="PS00688">
    <property type="entry name" value="SIGMA54_INTERACT_3"/>
    <property type="match status" value="1"/>
</dbReference>
<evidence type="ECO:0000256" key="3">
    <source>
        <dbReference type="ARBA" id="ARBA00022553"/>
    </source>
</evidence>
<dbReference type="CDD" id="cd00009">
    <property type="entry name" value="AAA"/>
    <property type="match status" value="1"/>
</dbReference>
<dbReference type="InterPro" id="IPR025943">
    <property type="entry name" value="Sigma_54_int_dom_ATP-bd_2"/>
</dbReference>
<dbReference type="InterPro" id="IPR003593">
    <property type="entry name" value="AAA+_ATPase"/>
</dbReference>
<comment type="caution">
    <text evidence="14">The sequence shown here is derived from an EMBL/GenBank/DDBJ whole genome shotgun (WGS) entry which is preliminary data.</text>
</comment>
<keyword evidence="8" id="KW-0238">DNA-binding</keyword>
<reference evidence="14" key="1">
    <citation type="submission" date="2020-07" db="EMBL/GenBank/DDBJ databases">
        <title>Huge and variable diversity of episymbiotic CPR bacteria and DPANN archaea in groundwater ecosystems.</title>
        <authorList>
            <person name="He C.Y."/>
            <person name="Keren R."/>
            <person name="Whittaker M."/>
            <person name="Farag I.F."/>
            <person name="Doudna J."/>
            <person name="Cate J.H.D."/>
            <person name="Banfield J.F."/>
        </authorList>
    </citation>
    <scope>NUCLEOTIDE SEQUENCE</scope>
    <source>
        <strain evidence="14">NC_groundwater_763_Ag_S-0.2um_68_21</strain>
    </source>
</reference>
<name>A0A932MNK2_UNCTE</name>
<dbReference type="SMART" id="SM00448">
    <property type="entry name" value="REC"/>
    <property type="match status" value="1"/>
</dbReference>
<dbReference type="PROSITE" id="PS50045">
    <property type="entry name" value="SIGMA54_INTERACT_4"/>
    <property type="match status" value="1"/>
</dbReference>
<evidence type="ECO:0000256" key="5">
    <source>
        <dbReference type="ARBA" id="ARBA00022840"/>
    </source>
</evidence>
<evidence type="ECO:0000256" key="10">
    <source>
        <dbReference type="ARBA" id="ARBA00023163"/>
    </source>
</evidence>
<dbReference type="PRINTS" id="PR01590">
    <property type="entry name" value="HTHFIS"/>
</dbReference>
<dbReference type="SUPFAM" id="SSF52172">
    <property type="entry name" value="CheY-like"/>
    <property type="match status" value="1"/>
</dbReference>
<keyword evidence="6" id="KW-0902">Two-component regulatory system</keyword>
<dbReference type="Gene3D" id="1.10.8.60">
    <property type="match status" value="1"/>
</dbReference>
<proteinExistence type="predicted"/>
<dbReference type="FunFam" id="3.40.50.300:FF:000006">
    <property type="entry name" value="DNA-binding transcriptional regulator NtrC"/>
    <property type="match status" value="1"/>
</dbReference>
<dbReference type="Gene3D" id="3.40.50.300">
    <property type="entry name" value="P-loop containing nucleotide triphosphate hydrolases"/>
    <property type="match status" value="1"/>
</dbReference>
<feature type="domain" description="Sigma-54 factor interaction" evidence="12">
    <location>
        <begin position="145"/>
        <end position="373"/>
    </location>
</feature>
<dbReference type="PROSITE" id="PS00676">
    <property type="entry name" value="SIGMA54_INTERACT_2"/>
    <property type="match status" value="1"/>
</dbReference>
<dbReference type="SUPFAM" id="SSF46689">
    <property type="entry name" value="Homeodomain-like"/>
    <property type="match status" value="1"/>
</dbReference>
<dbReference type="PROSITE" id="PS00675">
    <property type="entry name" value="SIGMA54_INTERACT_1"/>
    <property type="match status" value="1"/>
</dbReference>
<keyword evidence="2" id="KW-0963">Cytoplasm</keyword>
<dbReference type="InterPro" id="IPR027417">
    <property type="entry name" value="P-loop_NTPase"/>
</dbReference>
<dbReference type="GO" id="GO:0005524">
    <property type="term" value="F:ATP binding"/>
    <property type="evidence" value="ECO:0007669"/>
    <property type="project" value="UniProtKB-KW"/>
</dbReference>
<comment type="subcellular location">
    <subcellularLocation>
        <location evidence="1">Cytoplasm</location>
    </subcellularLocation>
</comment>
<dbReference type="SUPFAM" id="SSF52540">
    <property type="entry name" value="P-loop containing nucleoside triphosphate hydrolases"/>
    <property type="match status" value="1"/>
</dbReference>
<sequence>MNNRERLLVVDDEENIRLFLRKLLSSEGYEVEVAASGEEAVSVSSGNPFDLFILDLFLPGQDGLATLRRLRRGSPDAPCIIITAHGTIPSAVDAIKSGAEEYVTKPFRAEEILHAVSRALERIRLSREVARLRRELEDRYGIGGFIGKSVRIAEMLRQVERVAASVAPVLIYGESGTGKELLARAIHFASPRRKAPFVVIDCTAIPENIQESELFGHAKGAFTGAVALKRGLLEDADGGTVFLDEVGDLMPATQGKLLRALQQGTFRRVGDNRPITVDVRVVSATNKDLAEEIRHGHFREDLFYRLSVVRLEVPPLRERREDIPILAEHFLERAAKRGASRRRITPEVLNALLAWDWPGNVRELENAIERACLLSQGEALALEDLPPEVTKGAGELELGEGSGRYSLAHALARMSRGVERQMISRALSACKGNRTEAARSLGVSRRTLLYKMKRLHIK</sequence>
<evidence type="ECO:0000259" key="13">
    <source>
        <dbReference type="PROSITE" id="PS50110"/>
    </source>
</evidence>
<keyword evidence="10" id="KW-0804">Transcription</keyword>
<dbReference type="InterPro" id="IPR002197">
    <property type="entry name" value="HTH_Fis"/>
</dbReference>
<dbReference type="Pfam" id="PF02954">
    <property type="entry name" value="HTH_8"/>
    <property type="match status" value="1"/>
</dbReference>
<keyword evidence="7" id="KW-0805">Transcription regulation</keyword>
<evidence type="ECO:0000256" key="6">
    <source>
        <dbReference type="ARBA" id="ARBA00023012"/>
    </source>
</evidence>
<dbReference type="Pfam" id="PF00158">
    <property type="entry name" value="Sigma54_activat"/>
    <property type="match status" value="1"/>
</dbReference>
<keyword evidence="5" id="KW-0067">ATP-binding</keyword>
<dbReference type="InterPro" id="IPR002078">
    <property type="entry name" value="Sigma_54_int"/>
</dbReference>
<dbReference type="PANTHER" id="PTHR32071:SF113">
    <property type="entry name" value="ALGINATE BIOSYNTHESIS TRANSCRIPTIONAL REGULATORY PROTEIN ALGB"/>
    <property type="match status" value="1"/>
</dbReference>
<evidence type="ECO:0000313" key="14">
    <source>
        <dbReference type="EMBL" id="MBI3126281.1"/>
    </source>
</evidence>
<evidence type="ECO:0000256" key="1">
    <source>
        <dbReference type="ARBA" id="ARBA00004496"/>
    </source>
</evidence>
<dbReference type="FunFam" id="1.10.8.60:FF:000014">
    <property type="entry name" value="DNA-binding transcriptional regulator NtrC"/>
    <property type="match status" value="1"/>
</dbReference>
<dbReference type="GO" id="GO:0000160">
    <property type="term" value="P:phosphorelay signal transduction system"/>
    <property type="evidence" value="ECO:0007669"/>
    <property type="project" value="UniProtKB-KW"/>
</dbReference>
<evidence type="ECO:0000313" key="15">
    <source>
        <dbReference type="Proteomes" id="UP000782312"/>
    </source>
</evidence>
<keyword evidence="4" id="KW-0547">Nucleotide-binding</keyword>
<dbReference type="InterPro" id="IPR001789">
    <property type="entry name" value="Sig_transdc_resp-reg_receiver"/>
</dbReference>
<dbReference type="GO" id="GO:0006355">
    <property type="term" value="P:regulation of DNA-templated transcription"/>
    <property type="evidence" value="ECO:0007669"/>
    <property type="project" value="InterPro"/>
</dbReference>
<dbReference type="GO" id="GO:0043565">
    <property type="term" value="F:sequence-specific DNA binding"/>
    <property type="evidence" value="ECO:0007669"/>
    <property type="project" value="InterPro"/>
</dbReference>
<evidence type="ECO:0000256" key="7">
    <source>
        <dbReference type="ARBA" id="ARBA00023015"/>
    </source>
</evidence>
<dbReference type="InterPro" id="IPR025662">
    <property type="entry name" value="Sigma_54_int_dom_ATP-bd_1"/>
</dbReference>
<dbReference type="GO" id="GO:0005737">
    <property type="term" value="C:cytoplasm"/>
    <property type="evidence" value="ECO:0007669"/>
    <property type="project" value="UniProtKB-SubCell"/>
</dbReference>
<evidence type="ECO:0000256" key="8">
    <source>
        <dbReference type="ARBA" id="ARBA00023125"/>
    </source>
</evidence>
<gene>
    <name evidence="14" type="ORF">HYZ11_01580</name>
</gene>
<dbReference type="Gene3D" id="1.10.10.60">
    <property type="entry name" value="Homeodomain-like"/>
    <property type="match status" value="1"/>
</dbReference>
<keyword evidence="9" id="KW-0010">Activator</keyword>
<dbReference type="EMBL" id="JACPUR010000001">
    <property type="protein sequence ID" value="MBI3126281.1"/>
    <property type="molecule type" value="Genomic_DNA"/>
</dbReference>
<dbReference type="InterPro" id="IPR058031">
    <property type="entry name" value="AAA_lid_NorR"/>
</dbReference>
<dbReference type="SMART" id="SM00382">
    <property type="entry name" value="AAA"/>
    <property type="match status" value="1"/>
</dbReference>
<evidence type="ECO:0000256" key="4">
    <source>
        <dbReference type="ARBA" id="ARBA00022741"/>
    </source>
</evidence>
<feature type="modified residue" description="4-aspartylphosphate" evidence="11">
    <location>
        <position position="55"/>
    </location>
</feature>
<evidence type="ECO:0000256" key="11">
    <source>
        <dbReference type="PROSITE-ProRule" id="PRU00169"/>
    </source>
</evidence>
<dbReference type="PROSITE" id="PS50110">
    <property type="entry name" value="RESPONSE_REGULATORY"/>
    <property type="match status" value="1"/>
</dbReference>
<dbReference type="InterPro" id="IPR025944">
    <property type="entry name" value="Sigma_54_int_dom_CS"/>
</dbReference>
<feature type="domain" description="Response regulatory" evidence="13">
    <location>
        <begin position="6"/>
        <end position="120"/>
    </location>
</feature>
<dbReference type="Gene3D" id="3.40.50.2300">
    <property type="match status" value="1"/>
</dbReference>
<dbReference type="InterPro" id="IPR009057">
    <property type="entry name" value="Homeodomain-like_sf"/>
</dbReference>